<dbReference type="GO" id="GO:0016491">
    <property type="term" value="F:oxidoreductase activity"/>
    <property type="evidence" value="ECO:0007669"/>
    <property type="project" value="InterPro"/>
</dbReference>
<dbReference type="InterPro" id="IPR050553">
    <property type="entry name" value="Thioredoxin_ResA/DsbE_sf"/>
</dbReference>
<keyword evidence="4" id="KW-0732">Signal</keyword>
<feature type="domain" description="Thioredoxin" evidence="5">
    <location>
        <begin position="303"/>
        <end position="441"/>
    </location>
</feature>
<keyword evidence="2" id="KW-0201">Cytochrome c-type biogenesis</keyword>
<proteinExistence type="predicted"/>
<evidence type="ECO:0000256" key="4">
    <source>
        <dbReference type="SAM" id="SignalP"/>
    </source>
</evidence>
<reference evidence="6 7" key="1">
    <citation type="submission" date="2015-11" db="EMBL/GenBank/DDBJ databases">
        <title>Sequence of Pedobacter ginsenosidimutans.</title>
        <authorList>
            <person name="Carson E."/>
            <person name="Keyser V."/>
            <person name="Newman J."/>
            <person name="Miller J."/>
        </authorList>
    </citation>
    <scope>NUCLEOTIDE SEQUENCE [LARGE SCALE GENOMIC DNA]</scope>
    <source>
        <strain evidence="6 7">KACC 14530</strain>
    </source>
</reference>
<dbReference type="STRING" id="687842.ASU31_25125"/>
<feature type="domain" description="Thioredoxin" evidence="5">
    <location>
        <begin position="659"/>
        <end position="752"/>
    </location>
</feature>
<dbReference type="GO" id="GO:0016209">
    <property type="term" value="F:antioxidant activity"/>
    <property type="evidence" value="ECO:0007669"/>
    <property type="project" value="InterPro"/>
</dbReference>
<dbReference type="CDD" id="cd02966">
    <property type="entry name" value="TlpA_like_family"/>
    <property type="match status" value="2"/>
</dbReference>
<dbReference type="InterPro" id="IPR017937">
    <property type="entry name" value="Thioredoxin_CS"/>
</dbReference>
<evidence type="ECO:0000256" key="3">
    <source>
        <dbReference type="ARBA" id="ARBA00023284"/>
    </source>
</evidence>
<dbReference type="Gene3D" id="3.40.30.10">
    <property type="entry name" value="Glutaredoxin"/>
    <property type="match status" value="2"/>
</dbReference>
<dbReference type="EMBL" id="LMZQ01000049">
    <property type="protein sequence ID" value="KRT13346.1"/>
    <property type="molecule type" value="Genomic_DNA"/>
</dbReference>
<dbReference type="PANTHER" id="PTHR42852">
    <property type="entry name" value="THIOL:DISULFIDE INTERCHANGE PROTEIN DSBE"/>
    <property type="match status" value="1"/>
</dbReference>
<dbReference type="InterPro" id="IPR036249">
    <property type="entry name" value="Thioredoxin-like_sf"/>
</dbReference>
<keyword evidence="7" id="KW-1185">Reference proteome</keyword>
<protein>
    <recommendedName>
        <fullName evidence="5">Thioredoxin domain-containing protein</fullName>
    </recommendedName>
</protein>
<dbReference type="InterPro" id="IPR013740">
    <property type="entry name" value="Redoxin"/>
</dbReference>
<evidence type="ECO:0000256" key="2">
    <source>
        <dbReference type="ARBA" id="ARBA00022748"/>
    </source>
</evidence>
<sequence>MKLRNIITCCLMITFTGASAQQVSIHGKFRSLQREVKVEDISEFQYLRPQDKNPSVKTDSLGNFSIAFNLPRPGYYRIGRNVLYLTPGDKLKVDISHLNPAQSVFKGRGSSKNIYLRDTPFPKGGSYLESGKSISADPGTQLKLILEKAVLRKLELNRLKGVSSQFRVLEAARIKADVINSITSVPYYAPRKLKLSADSAKSYIRTFAALAQPTLEAYSRDLKDPRFLQLVVFRDIVGQVAKKQGGESQSRMIDWIRADSLVQVMRETEDKTKIAAFSDRLDRIKYPPYRLAAIQVKNSLLHYGNGDPAIDFSAIELSGRTVRLSDLKGKVIFIDLWATWCGPCLQEMPAFEKLKAQYVGNSGVAFVSLSIDESTDGWKKNVASRKADGLQWHIARSMLKDYQVVNIPRTIIIGRDFKVASFQAPVPSSKENLELIDELLGGGPKGNSFSIDGRLNRVDPKGILFLSYIGKDHRQVLDSVRLEDGSFHFDGTVDETTQANLLLSLAGHYTVKKNADQTDIFIGNKALVIKGADSIATAEILGDDENLANQQFKQKFGTLVKAQRSLLYLLTPDKRADTAFISDIRRKNQNLVFRQRALQRDFVLKNTGLMASLAVLRSYAGPIIDVDEVAPLYNALSAGVKQSIAGKQFGDAIKILNNIAVGQQAPDFKLPDTLGRLRGLDSFRGKYVLLDFWASWCAPCRAENPNIISQYKKYKDRNFEVLGISLDVANSKNAWLKAVKDDGLEWTNLSDL</sequence>
<dbReference type="InterPro" id="IPR025380">
    <property type="entry name" value="DUF4369"/>
</dbReference>
<organism evidence="6 7">
    <name type="scientific">Pedobacter ginsenosidimutans</name>
    <dbReference type="NCBI Taxonomy" id="687842"/>
    <lineage>
        <taxon>Bacteria</taxon>
        <taxon>Pseudomonadati</taxon>
        <taxon>Bacteroidota</taxon>
        <taxon>Sphingobacteriia</taxon>
        <taxon>Sphingobacteriales</taxon>
        <taxon>Sphingobacteriaceae</taxon>
        <taxon>Pedobacter</taxon>
    </lineage>
</organism>
<dbReference type="Pfam" id="PF00578">
    <property type="entry name" value="AhpC-TSA"/>
    <property type="match status" value="1"/>
</dbReference>
<dbReference type="Proteomes" id="UP000051950">
    <property type="component" value="Unassembled WGS sequence"/>
</dbReference>
<evidence type="ECO:0000256" key="1">
    <source>
        <dbReference type="ARBA" id="ARBA00004196"/>
    </source>
</evidence>
<comment type="subcellular location">
    <subcellularLocation>
        <location evidence="1">Cell envelope</location>
    </subcellularLocation>
</comment>
<dbReference type="Pfam" id="PF14289">
    <property type="entry name" value="DUF4369"/>
    <property type="match status" value="1"/>
</dbReference>
<dbReference type="AlphaFoldDB" id="A0A0T5VHK0"/>
<feature type="signal peptide" evidence="4">
    <location>
        <begin position="1"/>
        <end position="20"/>
    </location>
</feature>
<dbReference type="Pfam" id="PF08534">
    <property type="entry name" value="Redoxin"/>
    <property type="match status" value="1"/>
</dbReference>
<keyword evidence="3" id="KW-0676">Redox-active center</keyword>
<gene>
    <name evidence="6" type="ORF">ASU31_25125</name>
</gene>
<evidence type="ECO:0000313" key="6">
    <source>
        <dbReference type="EMBL" id="KRT13346.1"/>
    </source>
</evidence>
<dbReference type="InterPro" id="IPR013766">
    <property type="entry name" value="Thioredoxin_domain"/>
</dbReference>
<dbReference type="PROSITE" id="PS51352">
    <property type="entry name" value="THIOREDOXIN_2"/>
    <property type="match status" value="2"/>
</dbReference>
<dbReference type="GO" id="GO:0017004">
    <property type="term" value="P:cytochrome complex assembly"/>
    <property type="evidence" value="ECO:0007669"/>
    <property type="project" value="UniProtKB-KW"/>
</dbReference>
<dbReference type="InterPro" id="IPR000866">
    <property type="entry name" value="AhpC/TSA"/>
</dbReference>
<dbReference type="SUPFAM" id="SSF52833">
    <property type="entry name" value="Thioredoxin-like"/>
    <property type="match status" value="2"/>
</dbReference>
<accession>A0A0T5VHK0</accession>
<evidence type="ECO:0000313" key="7">
    <source>
        <dbReference type="Proteomes" id="UP000051950"/>
    </source>
</evidence>
<dbReference type="PROSITE" id="PS00194">
    <property type="entry name" value="THIOREDOXIN_1"/>
    <property type="match status" value="2"/>
</dbReference>
<dbReference type="PANTHER" id="PTHR42852:SF13">
    <property type="entry name" value="PROTEIN DIPZ"/>
    <property type="match status" value="1"/>
</dbReference>
<feature type="chain" id="PRO_5006665137" description="Thioredoxin domain-containing protein" evidence="4">
    <location>
        <begin position="21"/>
        <end position="752"/>
    </location>
</feature>
<name>A0A0T5VHK0_9SPHI</name>
<feature type="non-terminal residue" evidence="6">
    <location>
        <position position="752"/>
    </location>
</feature>
<comment type="caution">
    <text evidence="6">The sequence shown here is derived from an EMBL/GenBank/DDBJ whole genome shotgun (WGS) entry which is preliminary data.</text>
</comment>
<evidence type="ECO:0000259" key="5">
    <source>
        <dbReference type="PROSITE" id="PS51352"/>
    </source>
</evidence>
<dbReference type="GO" id="GO:0030313">
    <property type="term" value="C:cell envelope"/>
    <property type="evidence" value="ECO:0007669"/>
    <property type="project" value="UniProtKB-SubCell"/>
</dbReference>